<dbReference type="GeneID" id="108255707"/>
<evidence type="ECO:0000256" key="3">
    <source>
        <dbReference type="ARBA" id="ARBA00013278"/>
    </source>
</evidence>
<evidence type="ECO:0000256" key="4">
    <source>
        <dbReference type="ARBA" id="ARBA00022525"/>
    </source>
</evidence>
<dbReference type="PROSITE" id="PS00118">
    <property type="entry name" value="PA2_HIS"/>
    <property type="match status" value="1"/>
</dbReference>
<dbReference type="GO" id="GO:0046872">
    <property type="term" value="F:metal ion binding"/>
    <property type="evidence" value="ECO:0007669"/>
    <property type="project" value="UniProtKB-KW"/>
</dbReference>
<feature type="chain" id="PRO_5039947324" description="phospholipase A2" evidence="11">
    <location>
        <begin position="20"/>
        <end position="693"/>
    </location>
</feature>
<dbReference type="InterPro" id="IPR036444">
    <property type="entry name" value="PLipase_A2_dom_sf"/>
</dbReference>
<evidence type="ECO:0000256" key="1">
    <source>
        <dbReference type="ARBA" id="ARBA00001913"/>
    </source>
</evidence>
<evidence type="ECO:0000313" key="13">
    <source>
        <dbReference type="Proteomes" id="UP000221080"/>
    </source>
</evidence>
<keyword evidence="13" id="KW-1185">Reference proteome</keyword>
<sequence length="693" mass="78901">MRTGIRLHLAHFIVLSSRALIPDTTNQEFFCLRTKSEPGRTQCSFLRRPSAVASVLFYWTIWTAEHRVEECSVSAEPALIQSYMSVCHERGIWDLHKTSSLRLDIVTLLLEAGSPCEFRPISLANLKWHRYLDTGYQMGSATRMRQKRAWILPGTLWCGRGSRAGDYEQLGMFERVDRCCREHDHCDHIIRPFTVNFGVFNPTLFTISHCDCDHRFKQCLLKINDTVSNMVGYTFYNILKVQCFELIQKRRCTKINWIGMCTSDKVAPYAILKHTTIYNATTSNAGIPEPPVCEGNPSASTKQKNMKLKERKQLTSRKNYVPGYSAAEKTFLLSEIIGQPNGRPKTISPTSTTEQPNYMMRCNTTLFHQKSDLITNQSTPFPEAASTSHVHTTTSIASSKRMVTPSKKITPNKSKNITQWPITGVQSKLTKIYKPLKSKLNSDPPRGDRFQPKQQRGKSGKQDNSSLHSTLSPIFITLSLASKFPRTNKLFESMPQTNSPNSPSKKKTSNAVSSRSHPQNSSTLEMKHKSTEVTKQAKTWNNTNSAYKTFKPTAICEVTRHLDDCKYKIRPMEKLYGHHNTETTTIYHCDCIHRLTDHLKQLESIVLLEKLLWKFVSTSCIEIPNTKECSNNTRCSAILCKATALESSLIKLEGQATIKNRKISTSERVPNQLYKRCLRILRPRSQKHVKHSA</sequence>
<evidence type="ECO:0000256" key="8">
    <source>
        <dbReference type="ARBA" id="ARBA00023098"/>
    </source>
</evidence>
<dbReference type="OrthoDB" id="10059604at2759"/>
<dbReference type="InterPro" id="IPR016090">
    <property type="entry name" value="PLA2-like_dom"/>
</dbReference>
<evidence type="ECO:0000256" key="6">
    <source>
        <dbReference type="ARBA" id="ARBA00022801"/>
    </source>
</evidence>
<dbReference type="RefSeq" id="XP_017307345.2">
    <property type="nucleotide sequence ID" value="XM_017451856.3"/>
</dbReference>
<evidence type="ECO:0000256" key="10">
    <source>
        <dbReference type="SAM" id="MobiDB-lite"/>
    </source>
</evidence>
<dbReference type="Proteomes" id="UP000221080">
    <property type="component" value="Chromosome 22"/>
</dbReference>
<organism evidence="13 14">
    <name type="scientific">Ictalurus punctatus</name>
    <name type="common">Channel catfish</name>
    <name type="synonym">Silurus punctatus</name>
    <dbReference type="NCBI Taxonomy" id="7998"/>
    <lineage>
        <taxon>Eukaryota</taxon>
        <taxon>Metazoa</taxon>
        <taxon>Chordata</taxon>
        <taxon>Craniata</taxon>
        <taxon>Vertebrata</taxon>
        <taxon>Euteleostomi</taxon>
        <taxon>Actinopterygii</taxon>
        <taxon>Neopterygii</taxon>
        <taxon>Teleostei</taxon>
        <taxon>Ostariophysi</taxon>
        <taxon>Siluriformes</taxon>
        <taxon>Ictaluridae</taxon>
        <taxon>Ictalurus</taxon>
    </lineage>
</organism>
<evidence type="ECO:0000259" key="12">
    <source>
        <dbReference type="Pfam" id="PF05826"/>
    </source>
</evidence>
<accession>A0A2D0PQI1</accession>
<protein>
    <recommendedName>
        <fullName evidence="3">phospholipase A2</fullName>
        <ecNumber evidence="3">3.1.1.4</ecNumber>
    </recommendedName>
</protein>
<comment type="subcellular location">
    <subcellularLocation>
        <location evidence="2">Secreted</location>
    </subcellularLocation>
</comment>
<feature type="compositionally biased region" description="Low complexity" evidence="10">
    <location>
        <begin position="384"/>
        <end position="399"/>
    </location>
</feature>
<keyword evidence="5" id="KW-0479">Metal-binding</keyword>
<reference evidence="13" key="1">
    <citation type="journal article" date="2016" name="Nat. Commun.">
        <title>The channel catfish genome sequence provides insights into the evolution of scale formation in teleosts.</title>
        <authorList>
            <person name="Liu Z."/>
            <person name="Liu S."/>
            <person name="Yao J."/>
            <person name="Bao L."/>
            <person name="Zhang J."/>
            <person name="Li Y."/>
            <person name="Jiang C."/>
            <person name="Sun L."/>
            <person name="Wang R."/>
            <person name="Zhang Y."/>
            <person name="Zhou T."/>
            <person name="Zeng Q."/>
            <person name="Fu Q."/>
            <person name="Gao S."/>
            <person name="Li N."/>
            <person name="Koren S."/>
            <person name="Jiang Y."/>
            <person name="Zimin A."/>
            <person name="Xu P."/>
            <person name="Phillippy A.M."/>
            <person name="Geng X."/>
            <person name="Song L."/>
            <person name="Sun F."/>
            <person name="Li C."/>
            <person name="Wang X."/>
            <person name="Chen A."/>
            <person name="Jin Y."/>
            <person name="Yuan Z."/>
            <person name="Yang Y."/>
            <person name="Tan S."/>
            <person name="Peatman E."/>
            <person name="Lu J."/>
            <person name="Qin Z."/>
            <person name="Dunham R."/>
            <person name="Li Z."/>
            <person name="Sonstegard T."/>
            <person name="Feng J."/>
            <person name="Danzmann R.G."/>
            <person name="Schroeder S."/>
            <person name="Scheffler B."/>
            <person name="Duke M.V."/>
            <person name="Ballard L."/>
            <person name="Kucuktas H."/>
            <person name="Kaltenboeck L."/>
            <person name="Liu H."/>
            <person name="Armbruster J."/>
            <person name="Xie Y."/>
            <person name="Kirby M.L."/>
            <person name="Tian Y."/>
            <person name="Flanagan M.E."/>
            <person name="Mu W."/>
            <person name="Waldbieser G.C."/>
        </authorList>
    </citation>
    <scope>NUCLEOTIDE SEQUENCE [LARGE SCALE GENOMIC DNA]</scope>
    <source>
        <strain evidence="13">SDA103</strain>
    </source>
</reference>
<feature type="domain" description="Phospholipase A2-like central" evidence="12">
    <location>
        <begin position="151"/>
        <end position="245"/>
    </location>
</feature>
<dbReference type="STRING" id="7998.ENSIPUP00000031053"/>
<feature type="domain" description="Phospholipase A2-like central" evidence="12">
    <location>
        <begin position="558"/>
        <end position="621"/>
    </location>
</feature>
<dbReference type="Gene3D" id="1.20.90.10">
    <property type="entry name" value="Phospholipase A2 domain"/>
    <property type="match status" value="2"/>
</dbReference>
<evidence type="ECO:0000256" key="7">
    <source>
        <dbReference type="ARBA" id="ARBA00022837"/>
    </source>
</evidence>
<gene>
    <name evidence="14" type="primary">LOC108255707</name>
</gene>
<feature type="region of interest" description="Disordered" evidence="10">
    <location>
        <begin position="491"/>
        <end position="534"/>
    </location>
</feature>
<reference evidence="14" key="2">
    <citation type="submission" date="2025-08" db="UniProtKB">
        <authorList>
            <consortium name="RefSeq"/>
        </authorList>
    </citation>
    <scope>IDENTIFICATION</scope>
    <source>
        <tissue evidence="14">Blood</tissue>
    </source>
</reference>
<evidence type="ECO:0000256" key="9">
    <source>
        <dbReference type="ARBA" id="ARBA00023157"/>
    </source>
</evidence>
<dbReference type="GO" id="GO:0006644">
    <property type="term" value="P:phospholipid metabolic process"/>
    <property type="evidence" value="ECO:0007669"/>
    <property type="project" value="InterPro"/>
</dbReference>
<evidence type="ECO:0000256" key="2">
    <source>
        <dbReference type="ARBA" id="ARBA00004613"/>
    </source>
</evidence>
<dbReference type="PANTHER" id="PTHR12253">
    <property type="entry name" value="RH14732P"/>
    <property type="match status" value="1"/>
</dbReference>
<dbReference type="InterPro" id="IPR033113">
    <property type="entry name" value="PLA2_histidine"/>
</dbReference>
<comment type="cofactor">
    <cofactor evidence="1">
        <name>Ca(2+)</name>
        <dbReference type="ChEBI" id="CHEBI:29108"/>
    </cofactor>
</comment>
<name>A0A2D0PQI1_ICTPU</name>
<keyword evidence="11" id="KW-0732">Signal</keyword>
<dbReference type="Pfam" id="PF05826">
    <property type="entry name" value="Phospholip_A2_2"/>
    <property type="match status" value="2"/>
</dbReference>
<keyword evidence="8" id="KW-0443">Lipid metabolism</keyword>
<keyword evidence="6" id="KW-0378">Hydrolase</keyword>
<dbReference type="FunFam" id="1.20.90.10:FF:000002">
    <property type="entry name" value="Phospholipase A2 group III"/>
    <property type="match status" value="1"/>
</dbReference>
<feature type="compositionally biased region" description="Polar residues" evidence="10">
    <location>
        <begin position="407"/>
        <end position="421"/>
    </location>
</feature>
<keyword evidence="9" id="KW-1015">Disulfide bond</keyword>
<proteinExistence type="predicted"/>
<feature type="region of interest" description="Disordered" evidence="10">
    <location>
        <begin position="382"/>
        <end position="421"/>
    </location>
</feature>
<keyword evidence="7" id="KW-0106">Calcium</keyword>
<dbReference type="CDD" id="cd04704">
    <property type="entry name" value="PLA2_bee_venom_like"/>
    <property type="match status" value="1"/>
</dbReference>
<feature type="compositionally biased region" description="Polar residues" evidence="10">
    <location>
        <begin position="511"/>
        <end position="524"/>
    </location>
</feature>
<keyword evidence="4" id="KW-0964">Secreted</keyword>
<dbReference type="GO" id="GO:0050482">
    <property type="term" value="P:arachidonate secretion"/>
    <property type="evidence" value="ECO:0007669"/>
    <property type="project" value="InterPro"/>
</dbReference>
<dbReference type="GO" id="GO:0004623">
    <property type="term" value="F:phospholipase A2 activity"/>
    <property type="evidence" value="ECO:0007669"/>
    <property type="project" value="UniProtKB-EC"/>
</dbReference>
<feature type="signal peptide" evidence="11">
    <location>
        <begin position="1"/>
        <end position="19"/>
    </location>
</feature>
<evidence type="ECO:0000256" key="5">
    <source>
        <dbReference type="ARBA" id="ARBA00022723"/>
    </source>
</evidence>
<dbReference type="EC" id="3.1.1.4" evidence="3"/>
<dbReference type="KEGG" id="ipu:108255707"/>
<feature type="region of interest" description="Disordered" evidence="10">
    <location>
        <begin position="437"/>
        <end position="468"/>
    </location>
</feature>
<dbReference type="AlphaFoldDB" id="A0A2D0PQI1"/>
<dbReference type="GO" id="GO:0005576">
    <property type="term" value="C:extracellular region"/>
    <property type="evidence" value="ECO:0007669"/>
    <property type="project" value="UniProtKB-SubCell"/>
</dbReference>
<dbReference type="SUPFAM" id="SSF48619">
    <property type="entry name" value="Phospholipase A2, PLA2"/>
    <property type="match status" value="1"/>
</dbReference>
<evidence type="ECO:0000256" key="11">
    <source>
        <dbReference type="SAM" id="SignalP"/>
    </source>
</evidence>
<evidence type="ECO:0000313" key="14">
    <source>
        <dbReference type="RefSeq" id="XP_017307345.2"/>
    </source>
</evidence>